<protein>
    <submittedName>
        <fullName evidence="2">Drug/metabolite transporter superfamily protein YnfA</fullName>
    </submittedName>
</protein>
<reference evidence="2 3" key="1">
    <citation type="submission" date="2024-06" db="EMBL/GenBank/DDBJ databases">
        <title>Genomics of switchgrass bacterial isolates.</title>
        <authorList>
            <person name="Shade A."/>
        </authorList>
    </citation>
    <scope>NUCLEOTIDE SEQUENCE [LARGE SCALE GENOMIC DNA]</scope>
    <source>
        <strain evidence="2 3">PvP084</strain>
    </source>
</reference>
<keyword evidence="1" id="KW-0812">Transmembrane</keyword>
<dbReference type="EMBL" id="JBEPNW010000002">
    <property type="protein sequence ID" value="MET3867871.1"/>
    <property type="molecule type" value="Genomic_DNA"/>
</dbReference>
<dbReference type="Proteomes" id="UP001549119">
    <property type="component" value="Unassembled WGS sequence"/>
</dbReference>
<keyword evidence="3" id="KW-1185">Reference proteome</keyword>
<proteinExistence type="predicted"/>
<accession>A0ABV2NNA1</accession>
<evidence type="ECO:0000313" key="2">
    <source>
        <dbReference type="EMBL" id="MET3867871.1"/>
    </source>
</evidence>
<evidence type="ECO:0000313" key="3">
    <source>
        <dbReference type="Proteomes" id="UP001549119"/>
    </source>
</evidence>
<organism evidence="2 3">
    <name type="scientific">Methylobacterium radiotolerans</name>
    <dbReference type="NCBI Taxonomy" id="31998"/>
    <lineage>
        <taxon>Bacteria</taxon>
        <taxon>Pseudomonadati</taxon>
        <taxon>Pseudomonadota</taxon>
        <taxon>Alphaproteobacteria</taxon>
        <taxon>Hyphomicrobiales</taxon>
        <taxon>Methylobacteriaceae</taxon>
        <taxon>Methylobacterium</taxon>
    </lineage>
</organism>
<keyword evidence="1" id="KW-1133">Transmembrane helix</keyword>
<name>A0ABV2NNA1_9HYPH</name>
<keyword evidence="1" id="KW-0472">Membrane</keyword>
<sequence length="53" mass="5343">MIWAALPIMMLAAFAALPTIGEDGEDGRSISQHAAGSLFAVAAALFVGAQVLA</sequence>
<dbReference type="RefSeq" id="WP_209650656.1">
    <property type="nucleotide sequence ID" value="NZ_JBEPNV010000001.1"/>
</dbReference>
<gene>
    <name evidence="2" type="ORF">ABIC20_005180</name>
</gene>
<comment type="caution">
    <text evidence="2">The sequence shown here is derived from an EMBL/GenBank/DDBJ whole genome shotgun (WGS) entry which is preliminary data.</text>
</comment>
<evidence type="ECO:0000256" key="1">
    <source>
        <dbReference type="SAM" id="Phobius"/>
    </source>
</evidence>
<feature type="transmembrane region" description="Helical" evidence="1">
    <location>
        <begin position="31"/>
        <end position="52"/>
    </location>
</feature>